<dbReference type="CDD" id="cd08267">
    <property type="entry name" value="MDR1"/>
    <property type="match status" value="1"/>
</dbReference>
<dbReference type="SMART" id="SM00829">
    <property type="entry name" value="PKS_ER"/>
    <property type="match status" value="1"/>
</dbReference>
<sequence>MTDSIPDVHRAWVVVRRGKPNQALEFKNDWPVPKDLQPGEVLVKVQAAALNPVGFKLMRMLPNLFASRPHVAEHDFSGVVVNANGTSFSNGDKVFGWIWMDSQPKTRQGALSEYTKVPADHIVIRPPNVTPVQAAGIALTALTAYQSLQGIAKVELDQTVFVNGGSTAVGAYAIQLAKARGAKVVATASGRNEEFVKKMGADEFIDYTKEPLVQRLTNNPPSTKYQVVYDTVGLINPSLYTYSAKYLAPNGVFISTGPLPKSLGFSDLWNTVKTIGAITIPTWLGGVNRKYSMVLVENKSQDLQALQKLFADGSMKPVVDSTYNFEDALKAYDRLMTRRATGKVVAKVDPDVD</sequence>
<dbReference type="InterPro" id="IPR013154">
    <property type="entry name" value="ADH-like_N"/>
</dbReference>
<protein>
    <recommendedName>
        <fullName evidence="1">Enoyl reductase (ER) domain-containing protein</fullName>
    </recommendedName>
</protein>
<dbReference type="SUPFAM" id="SSF51735">
    <property type="entry name" value="NAD(P)-binding Rossmann-fold domains"/>
    <property type="match status" value="1"/>
</dbReference>
<feature type="domain" description="Enoyl reductase (ER)" evidence="1">
    <location>
        <begin position="19"/>
        <end position="346"/>
    </location>
</feature>
<dbReference type="SUPFAM" id="SSF50129">
    <property type="entry name" value="GroES-like"/>
    <property type="match status" value="1"/>
</dbReference>
<name>A0A9P5P1R6_GYMJU</name>
<dbReference type="InterPro" id="IPR050700">
    <property type="entry name" value="YIM1/Zinc_Alcohol_DH_Fams"/>
</dbReference>
<dbReference type="AlphaFoldDB" id="A0A9P5P1R6"/>
<dbReference type="Proteomes" id="UP000724874">
    <property type="component" value="Unassembled WGS sequence"/>
</dbReference>
<dbReference type="Pfam" id="PF08240">
    <property type="entry name" value="ADH_N"/>
    <property type="match status" value="1"/>
</dbReference>
<keyword evidence="3" id="KW-1185">Reference proteome</keyword>
<accession>A0A9P5P1R6</accession>
<evidence type="ECO:0000259" key="1">
    <source>
        <dbReference type="SMART" id="SM00829"/>
    </source>
</evidence>
<gene>
    <name evidence="2" type="ORF">CPB84DRAFT_1763470</name>
</gene>
<dbReference type="GO" id="GO:0016491">
    <property type="term" value="F:oxidoreductase activity"/>
    <property type="evidence" value="ECO:0007669"/>
    <property type="project" value="InterPro"/>
</dbReference>
<dbReference type="EMBL" id="JADNYJ010000005">
    <property type="protein sequence ID" value="KAF8911156.1"/>
    <property type="molecule type" value="Genomic_DNA"/>
</dbReference>
<reference evidence="2" key="1">
    <citation type="submission" date="2020-11" db="EMBL/GenBank/DDBJ databases">
        <authorList>
            <consortium name="DOE Joint Genome Institute"/>
            <person name="Ahrendt S."/>
            <person name="Riley R."/>
            <person name="Andreopoulos W."/>
            <person name="LaButti K."/>
            <person name="Pangilinan J."/>
            <person name="Ruiz-duenas F.J."/>
            <person name="Barrasa J.M."/>
            <person name="Sanchez-Garcia M."/>
            <person name="Camarero S."/>
            <person name="Miyauchi S."/>
            <person name="Serrano A."/>
            <person name="Linde D."/>
            <person name="Babiker R."/>
            <person name="Drula E."/>
            <person name="Ayuso-Fernandez I."/>
            <person name="Pacheco R."/>
            <person name="Padilla G."/>
            <person name="Ferreira P."/>
            <person name="Barriuso J."/>
            <person name="Kellner H."/>
            <person name="Castanera R."/>
            <person name="Alfaro M."/>
            <person name="Ramirez L."/>
            <person name="Pisabarro A.G."/>
            <person name="Kuo A."/>
            <person name="Tritt A."/>
            <person name="Lipzen A."/>
            <person name="He G."/>
            <person name="Yan M."/>
            <person name="Ng V."/>
            <person name="Cullen D."/>
            <person name="Martin F."/>
            <person name="Rosso M.-N."/>
            <person name="Henrissat B."/>
            <person name="Hibbett D."/>
            <person name="Martinez A.T."/>
            <person name="Grigoriev I.V."/>
        </authorList>
    </citation>
    <scope>NUCLEOTIDE SEQUENCE</scope>
    <source>
        <strain evidence="2">AH 44721</strain>
    </source>
</reference>
<evidence type="ECO:0000313" key="2">
    <source>
        <dbReference type="EMBL" id="KAF8911156.1"/>
    </source>
</evidence>
<comment type="caution">
    <text evidence="2">The sequence shown here is derived from an EMBL/GenBank/DDBJ whole genome shotgun (WGS) entry which is preliminary data.</text>
</comment>
<dbReference type="InterPro" id="IPR020843">
    <property type="entry name" value="ER"/>
</dbReference>
<dbReference type="PANTHER" id="PTHR11695:SF294">
    <property type="entry name" value="RETICULON-4-INTERACTING PROTEIN 1, MITOCHONDRIAL"/>
    <property type="match status" value="1"/>
</dbReference>
<dbReference type="InterPro" id="IPR011032">
    <property type="entry name" value="GroES-like_sf"/>
</dbReference>
<dbReference type="InterPro" id="IPR036291">
    <property type="entry name" value="NAD(P)-bd_dom_sf"/>
</dbReference>
<dbReference type="PANTHER" id="PTHR11695">
    <property type="entry name" value="ALCOHOL DEHYDROGENASE RELATED"/>
    <property type="match status" value="1"/>
</dbReference>
<dbReference type="Gene3D" id="3.40.50.720">
    <property type="entry name" value="NAD(P)-binding Rossmann-like Domain"/>
    <property type="match status" value="1"/>
</dbReference>
<proteinExistence type="predicted"/>
<dbReference type="Pfam" id="PF13602">
    <property type="entry name" value="ADH_zinc_N_2"/>
    <property type="match status" value="1"/>
</dbReference>
<organism evidence="2 3">
    <name type="scientific">Gymnopilus junonius</name>
    <name type="common">Spectacular rustgill mushroom</name>
    <name type="synonym">Gymnopilus spectabilis subsp. junonius</name>
    <dbReference type="NCBI Taxonomy" id="109634"/>
    <lineage>
        <taxon>Eukaryota</taxon>
        <taxon>Fungi</taxon>
        <taxon>Dikarya</taxon>
        <taxon>Basidiomycota</taxon>
        <taxon>Agaricomycotina</taxon>
        <taxon>Agaricomycetes</taxon>
        <taxon>Agaricomycetidae</taxon>
        <taxon>Agaricales</taxon>
        <taxon>Agaricineae</taxon>
        <taxon>Hymenogastraceae</taxon>
        <taxon>Gymnopilus</taxon>
    </lineage>
</organism>
<evidence type="ECO:0000313" key="3">
    <source>
        <dbReference type="Proteomes" id="UP000724874"/>
    </source>
</evidence>
<dbReference type="OrthoDB" id="3509362at2759"/>
<dbReference type="GO" id="GO:0005739">
    <property type="term" value="C:mitochondrion"/>
    <property type="evidence" value="ECO:0007669"/>
    <property type="project" value="TreeGrafter"/>
</dbReference>
<dbReference type="Gene3D" id="3.90.180.10">
    <property type="entry name" value="Medium-chain alcohol dehydrogenases, catalytic domain"/>
    <property type="match status" value="1"/>
</dbReference>